<dbReference type="SUPFAM" id="SSF53756">
    <property type="entry name" value="UDP-Glycosyltransferase/glycogen phosphorylase"/>
    <property type="match status" value="1"/>
</dbReference>
<dbReference type="AlphaFoldDB" id="A0A150NB69"/>
<evidence type="ECO:0000259" key="2">
    <source>
        <dbReference type="Pfam" id="PF00534"/>
    </source>
</evidence>
<dbReference type="PANTHER" id="PTHR12526:SF638">
    <property type="entry name" value="SPORE COAT PROTEIN SA"/>
    <property type="match status" value="1"/>
</dbReference>
<feature type="compositionally biased region" description="Polar residues" evidence="1">
    <location>
        <begin position="222"/>
        <end position="235"/>
    </location>
</feature>
<name>A0A150NB69_GEOSE</name>
<dbReference type="Proteomes" id="UP000075517">
    <property type="component" value="Unassembled WGS sequence"/>
</dbReference>
<protein>
    <submittedName>
        <fullName evidence="3">Lipopolysaccharide 1,2-N-acetylglucosaminetransferase</fullName>
        <ecNumber evidence="3">2.4.1.56</ecNumber>
    </submittedName>
</protein>
<evidence type="ECO:0000256" key="1">
    <source>
        <dbReference type="SAM" id="MobiDB-lite"/>
    </source>
</evidence>
<dbReference type="PATRIC" id="fig|1422.17.peg.63"/>
<evidence type="ECO:0000313" key="3">
    <source>
        <dbReference type="EMBL" id="KYD33950.1"/>
    </source>
</evidence>
<dbReference type="GO" id="GO:0008917">
    <property type="term" value="F:lipopolysaccharide N-acetylglucosaminyltransferase activity"/>
    <property type="evidence" value="ECO:0007669"/>
    <property type="project" value="UniProtKB-EC"/>
</dbReference>
<feature type="compositionally biased region" description="Basic residues" evidence="1">
    <location>
        <begin position="236"/>
        <end position="248"/>
    </location>
</feature>
<feature type="region of interest" description="Disordered" evidence="1">
    <location>
        <begin position="128"/>
        <end position="248"/>
    </location>
</feature>
<evidence type="ECO:0000313" key="4">
    <source>
        <dbReference type="Proteomes" id="UP000075517"/>
    </source>
</evidence>
<reference evidence="3 4" key="1">
    <citation type="submission" date="2016-01" db="EMBL/GenBank/DDBJ databases">
        <title>Draft Genome Sequences of Seven Thermophilic Sporeformers Isolated from Foods.</title>
        <authorList>
            <person name="Berendsen E.M."/>
            <person name="Wells-Bennik M.H."/>
            <person name="Krawcyk A.O."/>
            <person name="De Jong A."/>
            <person name="Holsappel S."/>
            <person name="Eijlander R.T."/>
            <person name="Kuipers O.P."/>
        </authorList>
    </citation>
    <scope>NUCLEOTIDE SEQUENCE [LARGE SCALE GENOMIC DNA]</scope>
    <source>
        <strain evidence="3 4">B4114</strain>
    </source>
</reference>
<dbReference type="EC" id="2.4.1.56" evidence="3"/>
<dbReference type="InterPro" id="IPR001296">
    <property type="entry name" value="Glyco_trans_1"/>
</dbReference>
<proteinExistence type="predicted"/>
<organism evidence="3 4">
    <name type="scientific">Geobacillus stearothermophilus</name>
    <name type="common">Bacillus stearothermophilus</name>
    <dbReference type="NCBI Taxonomy" id="1422"/>
    <lineage>
        <taxon>Bacteria</taxon>
        <taxon>Bacillati</taxon>
        <taxon>Bacillota</taxon>
        <taxon>Bacilli</taxon>
        <taxon>Bacillales</taxon>
        <taxon>Anoxybacillaceae</taxon>
        <taxon>Geobacillus</taxon>
    </lineage>
</organism>
<keyword evidence="3" id="KW-0328">Glycosyltransferase</keyword>
<sequence length="248" mass="27252">MFPHMFYSEIIGQGTRKQATGSQPPLARVHYEAMAAGLPIVTTARGGNPEVILANENGLIVENPENPSDFADKIAQILSNTSLMKRMGEKGRELAVSLYHWERVASELLEVWEQAKEFESTAALTTELQTEEAFGQPVSPQTDPKETERSKKNTAARTMPPKTEKANVKNEKRKKKRAAPLADDQQSAKQKEARASQTESAKGAPAPQNVQTGRHSKPFTIASGNRQMPGSATKTHLNRKRAQAKHDG</sequence>
<feature type="domain" description="Glycosyl transferase family 1" evidence="2">
    <location>
        <begin position="26"/>
        <end position="93"/>
    </location>
</feature>
<dbReference type="CDD" id="cd03801">
    <property type="entry name" value="GT4_PimA-like"/>
    <property type="match status" value="1"/>
</dbReference>
<dbReference type="EMBL" id="LQYY01000072">
    <property type="protein sequence ID" value="KYD33950.1"/>
    <property type="molecule type" value="Genomic_DNA"/>
</dbReference>
<comment type="caution">
    <text evidence="3">The sequence shown here is derived from an EMBL/GenBank/DDBJ whole genome shotgun (WGS) entry which is preliminary data.</text>
</comment>
<accession>A0A150NB69</accession>
<gene>
    <name evidence="3" type="ORF">B4114_0707</name>
</gene>
<dbReference type="Pfam" id="PF00534">
    <property type="entry name" value="Glycos_transf_1"/>
    <property type="match status" value="1"/>
</dbReference>
<dbReference type="Gene3D" id="3.40.50.2000">
    <property type="entry name" value="Glycogen Phosphorylase B"/>
    <property type="match status" value="2"/>
</dbReference>
<dbReference type="PANTHER" id="PTHR12526">
    <property type="entry name" value="GLYCOSYLTRANSFERASE"/>
    <property type="match status" value="1"/>
</dbReference>
<keyword evidence="3" id="KW-0808">Transferase</keyword>